<evidence type="ECO:0000259" key="7">
    <source>
        <dbReference type="Pfam" id="PF17676"/>
    </source>
</evidence>
<dbReference type="PIRSF" id="PIRSF028757">
    <property type="entry name" value="LD-carboxypeptidase"/>
    <property type="match status" value="1"/>
</dbReference>
<comment type="similarity">
    <text evidence="1">Belongs to the peptidase S66 family.</text>
</comment>
<keyword evidence="5" id="KW-0720">Serine protease</keyword>
<keyword evidence="4" id="KW-0378">Hydrolase</keyword>
<evidence type="ECO:0000259" key="6">
    <source>
        <dbReference type="Pfam" id="PF02016"/>
    </source>
</evidence>
<dbReference type="EMBL" id="BAABGL010000033">
    <property type="protein sequence ID" value="GAA4394622.1"/>
    <property type="molecule type" value="Genomic_DNA"/>
</dbReference>
<evidence type="ECO:0000256" key="5">
    <source>
        <dbReference type="ARBA" id="ARBA00022825"/>
    </source>
</evidence>
<keyword evidence="9" id="KW-1185">Reference proteome</keyword>
<dbReference type="CDD" id="cd07025">
    <property type="entry name" value="Peptidase_S66"/>
    <property type="match status" value="1"/>
</dbReference>
<reference evidence="9" key="1">
    <citation type="journal article" date="2019" name="Int. J. Syst. Evol. Microbiol.">
        <title>The Global Catalogue of Microorganisms (GCM) 10K type strain sequencing project: providing services to taxonomists for standard genome sequencing and annotation.</title>
        <authorList>
            <consortium name="The Broad Institute Genomics Platform"/>
            <consortium name="The Broad Institute Genome Sequencing Center for Infectious Disease"/>
            <person name="Wu L."/>
            <person name="Ma J."/>
        </authorList>
    </citation>
    <scope>NUCLEOTIDE SEQUENCE [LARGE SCALE GENOMIC DNA]</scope>
    <source>
        <strain evidence="9">JCM 17808</strain>
    </source>
</reference>
<gene>
    <name evidence="8" type="ORF">GCM10023167_24240</name>
</gene>
<evidence type="ECO:0000313" key="9">
    <source>
        <dbReference type="Proteomes" id="UP001500642"/>
    </source>
</evidence>
<name>A0ABP8JRH8_9MICO</name>
<evidence type="ECO:0000256" key="4">
    <source>
        <dbReference type="ARBA" id="ARBA00022801"/>
    </source>
</evidence>
<dbReference type="Pfam" id="PF02016">
    <property type="entry name" value="Peptidase_S66"/>
    <property type="match status" value="1"/>
</dbReference>
<sequence>MNRTAAEAYLDSPPLVPGDRVHLIAASSPTDAAGFDHALATLEGWGLEVVVGEHVRAVHPELPYLAGTDEQRRADLEAAWCDPRTSAVIALRGGYGAMRLLDGLDFSRLAAHATRPDGRPKLLAGSSDVTALHQAWAHHLRVPTLFCPMVGNAVFRTSTTIAADVRSWLFEPWRGRSIAGPEARTLIPAPDGAPVPGRITGGNLSLLAASLGAPENPLPVASGTGIVLLEDVDETPARLDNLLLQLVRSGWTDGARAVALGSWEDCGSVAQIEALVHEVLGPLGIPVVWELGFGHAEDALSVPLGVAAALHAPAGGAPALTLIDPKETP</sequence>
<dbReference type="PANTHER" id="PTHR30237:SF2">
    <property type="entry name" value="MUREIN TETRAPEPTIDE CARBOXYPEPTIDASE"/>
    <property type="match status" value="1"/>
</dbReference>
<evidence type="ECO:0000313" key="8">
    <source>
        <dbReference type="EMBL" id="GAA4394622.1"/>
    </source>
</evidence>
<dbReference type="Pfam" id="PF17676">
    <property type="entry name" value="Peptidase_S66C"/>
    <property type="match status" value="1"/>
</dbReference>
<feature type="domain" description="LD-carboxypeptidase C-terminal" evidence="7">
    <location>
        <begin position="197"/>
        <end position="310"/>
    </location>
</feature>
<feature type="domain" description="LD-carboxypeptidase N-terminal" evidence="6">
    <location>
        <begin position="21"/>
        <end position="145"/>
    </location>
</feature>
<keyword evidence="3" id="KW-0645">Protease</keyword>
<evidence type="ECO:0000256" key="1">
    <source>
        <dbReference type="ARBA" id="ARBA00010233"/>
    </source>
</evidence>
<proteinExistence type="inferred from homology"/>
<dbReference type="InterPro" id="IPR040921">
    <property type="entry name" value="Peptidase_S66C"/>
</dbReference>
<dbReference type="PANTHER" id="PTHR30237">
    <property type="entry name" value="MURAMOYLTETRAPEPTIDE CARBOXYPEPTIDASE"/>
    <property type="match status" value="1"/>
</dbReference>
<evidence type="ECO:0000256" key="3">
    <source>
        <dbReference type="ARBA" id="ARBA00022670"/>
    </source>
</evidence>
<keyword evidence="2" id="KW-0121">Carboxypeptidase</keyword>
<organism evidence="8 9">
    <name type="scientific">Brevibacterium pityocampae</name>
    <dbReference type="NCBI Taxonomy" id="506594"/>
    <lineage>
        <taxon>Bacteria</taxon>
        <taxon>Bacillati</taxon>
        <taxon>Actinomycetota</taxon>
        <taxon>Actinomycetes</taxon>
        <taxon>Micrococcales</taxon>
        <taxon>Brevibacteriaceae</taxon>
        <taxon>Brevibacterium</taxon>
    </lineage>
</organism>
<accession>A0ABP8JRH8</accession>
<dbReference type="RefSeq" id="WP_247422946.1">
    <property type="nucleotide sequence ID" value="NZ_BAABGL010000033.1"/>
</dbReference>
<dbReference type="InterPro" id="IPR040449">
    <property type="entry name" value="Peptidase_S66_N"/>
</dbReference>
<evidence type="ECO:0000256" key="2">
    <source>
        <dbReference type="ARBA" id="ARBA00022645"/>
    </source>
</evidence>
<dbReference type="InterPro" id="IPR027461">
    <property type="entry name" value="Carboxypeptidase_A_C_sf"/>
</dbReference>
<dbReference type="Gene3D" id="3.50.30.60">
    <property type="entry name" value="LD-carboxypeptidase A C-terminal domain-like"/>
    <property type="match status" value="1"/>
</dbReference>
<dbReference type="Proteomes" id="UP001500642">
    <property type="component" value="Unassembled WGS sequence"/>
</dbReference>
<comment type="caution">
    <text evidence="8">The sequence shown here is derived from an EMBL/GenBank/DDBJ whole genome shotgun (WGS) entry which is preliminary data.</text>
</comment>
<dbReference type="InterPro" id="IPR027478">
    <property type="entry name" value="LdcA_N"/>
</dbReference>
<protein>
    <submittedName>
        <fullName evidence="8">LD-carboxypeptidase</fullName>
    </submittedName>
</protein>
<dbReference type="InterPro" id="IPR029062">
    <property type="entry name" value="Class_I_gatase-like"/>
</dbReference>
<dbReference type="Gene3D" id="3.40.50.10740">
    <property type="entry name" value="Class I glutamine amidotransferase-like"/>
    <property type="match status" value="1"/>
</dbReference>
<dbReference type="SUPFAM" id="SSF52317">
    <property type="entry name" value="Class I glutamine amidotransferase-like"/>
    <property type="match status" value="1"/>
</dbReference>
<dbReference type="SUPFAM" id="SSF141986">
    <property type="entry name" value="LD-carboxypeptidase A C-terminal domain-like"/>
    <property type="match status" value="1"/>
</dbReference>
<dbReference type="InterPro" id="IPR003507">
    <property type="entry name" value="S66_fam"/>
</dbReference>